<sequence>MVKLISLFHKQAHASAPNTLQLLPNPSFRLLGLRENIDTLMEMHACLIVQGLTRDLSRSTKLINSYGSFGRVDFSRLLFDSIPDPVHYQIVKLGNPDSLVSTGLVDMYAKCGDIDCSCAVFDGNLDRNGLLGASWLLAMYGTIELIEANPIALWSLVTACKKLGALHQGKWLHGYLIKCVFELGSYLVTTLLDVYAKCGIIRDARSVFDELCDIDLISWTAMIFGRTQKGCSEEALKLFMHKECAGVLPNDVTVASVFQHELVVWNSIISGLYQNGSAYKALELFRQMRTGSVLPDAVTLVSVLSACASLSALQVGSSFHAYTVKRGLLSSHVYAGTALLTFYANCGNVESARIIFDDMGKKSTVTWSAMICDYEIQGDGRGSLSIFARAGRPEEALGFIQKMPVQPDASLFGAFPHGCGLHSRFDLGEVAIKRMLELQTGEACYIVLMCNLYASDGRWNQVKQVRELMKQRGLMKTSDCSLMEMDGDHFSFSTAASLA</sequence>
<dbReference type="Proteomes" id="UP000006729">
    <property type="component" value="Chromosome 8"/>
</dbReference>
<organism evidence="1 2">
    <name type="scientific">Populus trichocarpa</name>
    <name type="common">Western balsam poplar</name>
    <name type="synonym">Populus balsamifera subsp. trichocarpa</name>
    <dbReference type="NCBI Taxonomy" id="3694"/>
    <lineage>
        <taxon>Eukaryota</taxon>
        <taxon>Viridiplantae</taxon>
        <taxon>Streptophyta</taxon>
        <taxon>Embryophyta</taxon>
        <taxon>Tracheophyta</taxon>
        <taxon>Spermatophyta</taxon>
        <taxon>Magnoliopsida</taxon>
        <taxon>eudicotyledons</taxon>
        <taxon>Gunneridae</taxon>
        <taxon>Pentapetalae</taxon>
        <taxon>rosids</taxon>
        <taxon>fabids</taxon>
        <taxon>Malpighiales</taxon>
        <taxon>Salicaceae</taxon>
        <taxon>Saliceae</taxon>
        <taxon>Populus</taxon>
    </lineage>
</organism>
<comment type="caution">
    <text evidence="1">The sequence shown here is derived from an EMBL/GenBank/DDBJ whole genome shotgun (WGS) entry which is preliminary data.</text>
</comment>
<dbReference type="EMBL" id="CM009297">
    <property type="protein sequence ID" value="KAI9389793.1"/>
    <property type="molecule type" value="Genomic_DNA"/>
</dbReference>
<accession>A0ACC0SKP1</accession>
<reference evidence="1 2" key="1">
    <citation type="journal article" date="2006" name="Science">
        <title>The genome of black cottonwood, Populus trichocarpa (Torr. &amp; Gray).</title>
        <authorList>
            <person name="Tuskan G.A."/>
            <person name="Difazio S."/>
            <person name="Jansson S."/>
            <person name="Bohlmann J."/>
            <person name="Grigoriev I."/>
            <person name="Hellsten U."/>
            <person name="Putnam N."/>
            <person name="Ralph S."/>
            <person name="Rombauts S."/>
            <person name="Salamov A."/>
            <person name="Schein J."/>
            <person name="Sterck L."/>
            <person name="Aerts A."/>
            <person name="Bhalerao R.R."/>
            <person name="Bhalerao R.P."/>
            <person name="Blaudez D."/>
            <person name="Boerjan W."/>
            <person name="Brun A."/>
            <person name="Brunner A."/>
            <person name="Busov V."/>
            <person name="Campbell M."/>
            <person name="Carlson J."/>
            <person name="Chalot M."/>
            <person name="Chapman J."/>
            <person name="Chen G.L."/>
            <person name="Cooper D."/>
            <person name="Coutinho P.M."/>
            <person name="Couturier J."/>
            <person name="Covert S."/>
            <person name="Cronk Q."/>
            <person name="Cunningham R."/>
            <person name="Davis J."/>
            <person name="Degroeve S."/>
            <person name="Dejardin A."/>
            <person name="Depamphilis C."/>
            <person name="Detter J."/>
            <person name="Dirks B."/>
            <person name="Dubchak I."/>
            <person name="Duplessis S."/>
            <person name="Ehlting J."/>
            <person name="Ellis B."/>
            <person name="Gendler K."/>
            <person name="Goodstein D."/>
            <person name="Gribskov M."/>
            <person name="Grimwood J."/>
            <person name="Groover A."/>
            <person name="Gunter L."/>
            <person name="Hamberger B."/>
            <person name="Heinze B."/>
            <person name="Helariutta Y."/>
            <person name="Henrissat B."/>
            <person name="Holligan D."/>
            <person name="Holt R."/>
            <person name="Huang W."/>
            <person name="Islam-Faridi N."/>
            <person name="Jones S."/>
            <person name="Jones-Rhoades M."/>
            <person name="Jorgensen R."/>
            <person name="Joshi C."/>
            <person name="Kangasjarvi J."/>
            <person name="Karlsson J."/>
            <person name="Kelleher C."/>
            <person name="Kirkpatrick R."/>
            <person name="Kirst M."/>
            <person name="Kohler A."/>
            <person name="Kalluri U."/>
            <person name="Larimer F."/>
            <person name="Leebens-Mack J."/>
            <person name="Leple J.C."/>
            <person name="Locascio P."/>
            <person name="Lou Y."/>
            <person name="Lucas S."/>
            <person name="Martin F."/>
            <person name="Montanini B."/>
            <person name="Napoli C."/>
            <person name="Nelson D.R."/>
            <person name="Nelson C."/>
            <person name="Nieminen K."/>
            <person name="Nilsson O."/>
            <person name="Pereda V."/>
            <person name="Peter G."/>
            <person name="Philippe R."/>
            <person name="Pilate G."/>
            <person name="Poliakov A."/>
            <person name="Razumovskaya J."/>
            <person name="Richardson P."/>
            <person name="Rinaldi C."/>
            <person name="Ritland K."/>
            <person name="Rouze P."/>
            <person name="Ryaboy D."/>
            <person name="Schmutz J."/>
            <person name="Schrader J."/>
            <person name="Segerman B."/>
            <person name="Shin H."/>
            <person name="Siddiqui A."/>
            <person name="Sterky F."/>
            <person name="Terry A."/>
            <person name="Tsai C.J."/>
            <person name="Uberbacher E."/>
            <person name="Unneberg P."/>
            <person name="Vahala J."/>
            <person name="Wall K."/>
            <person name="Wessler S."/>
            <person name="Yang G."/>
            <person name="Yin T."/>
            <person name="Douglas C."/>
            <person name="Marra M."/>
            <person name="Sandberg G."/>
            <person name="Van de Peer Y."/>
            <person name="Rokhsar D."/>
        </authorList>
    </citation>
    <scope>NUCLEOTIDE SEQUENCE [LARGE SCALE GENOMIC DNA]</scope>
    <source>
        <strain evidence="2">cv. Nisqually</strain>
    </source>
</reference>
<evidence type="ECO:0000313" key="2">
    <source>
        <dbReference type="Proteomes" id="UP000006729"/>
    </source>
</evidence>
<protein>
    <submittedName>
        <fullName evidence="1">Uncharacterized protein</fullName>
    </submittedName>
</protein>
<proteinExistence type="predicted"/>
<name>A0ACC0SKP1_POPTR</name>
<gene>
    <name evidence="1" type="ORF">POPTR_008G092900v4</name>
</gene>
<keyword evidence="2" id="KW-1185">Reference proteome</keyword>
<evidence type="ECO:0000313" key="1">
    <source>
        <dbReference type="EMBL" id="KAI9389793.1"/>
    </source>
</evidence>